<feature type="domain" description="RNA polymerase sigma-70 region 2" evidence="5">
    <location>
        <begin position="26"/>
        <end position="91"/>
    </location>
</feature>
<evidence type="ECO:0000259" key="6">
    <source>
        <dbReference type="Pfam" id="PF08281"/>
    </source>
</evidence>
<evidence type="ECO:0000256" key="2">
    <source>
        <dbReference type="ARBA" id="ARBA00023015"/>
    </source>
</evidence>
<keyword evidence="4" id="KW-0804">Transcription</keyword>
<name>A0A3B0UNG8_9ZZZZ</name>
<accession>A0A3B0UNG8</accession>
<evidence type="ECO:0000313" key="7">
    <source>
        <dbReference type="EMBL" id="VAW26119.1"/>
    </source>
</evidence>
<protein>
    <submittedName>
        <fullName evidence="7">Uncharacterized protein</fullName>
    </submittedName>
</protein>
<dbReference type="SUPFAM" id="SSF88946">
    <property type="entry name" value="Sigma2 domain of RNA polymerase sigma factors"/>
    <property type="match status" value="1"/>
</dbReference>
<comment type="similarity">
    <text evidence="1">Belongs to the sigma-70 factor family. ECF subfamily.</text>
</comment>
<dbReference type="InterPro" id="IPR013325">
    <property type="entry name" value="RNA_pol_sigma_r2"/>
</dbReference>
<evidence type="ECO:0000259" key="5">
    <source>
        <dbReference type="Pfam" id="PF04542"/>
    </source>
</evidence>
<evidence type="ECO:0000256" key="1">
    <source>
        <dbReference type="ARBA" id="ARBA00010641"/>
    </source>
</evidence>
<dbReference type="CDD" id="cd06171">
    <property type="entry name" value="Sigma70_r4"/>
    <property type="match status" value="1"/>
</dbReference>
<dbReference type="Gene3D" id="1.10.10.10">
    <property type="entry name" value="Winged helix-like DNA-binding domain superfamily/Winged helix DNA-binding domain"/>
    <property type="match status" value="1"/>
</dbReference>
<dbReference type="InterPro" id="IPR014284">
    <property type="entry name" value="RNA_pol_sigma-70_dom"/>
</dbReference>
<gene>
    <name evidence="7" type="ORF">MNBD_BACTEROID07-973</name>
</gene>
<organism evidence="7">
    <name type="scientific">hydrothermal vent metagenome</name>
    <dbReference type="NCBI Taxonomy" id="652676"/>
    <lineage>
        <taxon>unclassified sequences</taxon>
        <taxon>metagenomes</taxon>
        <taxon>ecological metagenomes</taxon>
    </lineage>
</organism>
<dbReference type="SUPFAM" id="SSF88659">
    <property type="entry name" value="Sigma3 and sigma4 domains of RNA polymerase sigma factors"/>
    <property type="match status" value="1"/>
</dbReference>
<dbReference type="PANTHER" id="PTHR43133">
    <property type="entry name" value="RNA POLYMERASE ECF-TYPE SIGMA FACTO"/>
    <property type="match status" value="1"/>
</dbReference>
<dbReference type="InterPro" id="IPR013249">
    <property type="entry name" value="RNA_pol_sigma70_r4_t2"/>
</dbReference>
<reference evidence="7" key="1">
    <citation type="submission" date="2018-06" db="EMBL/GenBank/DDBJ databases">
        <authorList>
            <person name="Zhirakovskaya E."/>
        </authorList>
    </citation>
    <scope>NUCLEOTIDE SEQUENCE</scope>
</reference>
<dbReference type="AlphaFoldDB" id="A0A3B0UNG8"/>
<dbReference type="GO" id="GO:0016987">
    <property type="term" value="F:sigma factor activity"/>
    <property type="evidence" value="ECO:0007669"/>
    <property type="project" value="UniProtKB-KW"/>
</dbReference>
<dbReference type="InterPro" id="IPR013324">
    <property type="entry name" value="RNA_pol_sigma_r3/r4-like"/>
</dbReference>
<evidence type="ECO:0000256" key="3">
    <source>
        <dbReference type="ARBA" id="ARBA00023082"/>
    </source>
</evidence>
<dbReference type="InterPro" id="IPR036388">
    <property type="entry name" value="WH-like_DNA-bd_sf"/>
</dbReference>
<dbReference type="Pfam" id="PF04542">
    <property type="entry name" value="Sigma70_r2"/>
    <property type="match status" value="1"/>
</dbReference>
<evidence type="ECO:0000256" key="4">
    <source>
        <dbReference type="ARBA" id="ARBA00023163"/>
    </source>
</evidence>
<keyword evidence="2" id="KW-0805">Transcription regulation</keyword>
<dbReference type="GO" id="GO:0003677">
    <property type="term" value="F:DNA binding"/>
    <property type="evidence" value="ECO:0007669"/>
    <property type="project" value="InterPro"/>
</dbReference>
<dbReference type="InterPro" id="IPR039425">
    <property type="entry name" value="RNA_pol_sigma-70-like"/>
</dbReference>
<sequence>MGKYPDDVSMVKAAITGDQKAFEKIVGKYRTMVAKVTVGMLGNSTDAEDVGQETFLRFYRSMYQYKGDAALGTYLTRIAINLSLNELKRRTSHRWISLEEKHDRFHADDRTYHNRDNTELVEKALAKLDIKYRTVVVLRIMQGFSTKETAELLNLPLGTVLSRLARAQEKLKPILQKLEE</sequence>
<dbReference type="NCBIfam" id="TIGR02937">
    <property type="entry name" value="sigma70-ECF"/>
    <property type="match status" value="1"/>
</dbReference>
<keyword evidence="3" id="KW-0731">Sigma factor</keyword>
<dbReference type="InterPro" id="IPR007627">
    <property type="entry name" value="RNA_pol_sigma70_r2"/>
</dbReference>
<dbReference type="Gene3D" id="1.10.1740.10">
    <property type="match status" value="1"/>
</dbReference>
<feature type="domain" description="RNA polymerase sigma factor 70 region 4 type 2" evidence="6">
    <location>
        <begin position="119"/>
        <end position="171"/>
    </location>
</feature>
<dbReference type="EMBL" id="UOET01000008">
    <property type="protein sequence ID" value="VAW26119.1"/>
    <property type="molecule type" value="Genomic_DNA"/>
</dbReference>
<proteinExistence type="inferred from homology"/>
<dbReference type="PANTHER" id="PTHR43133:SF51">
    <property type="entry name" value="RNA POLYMERASE SIGMA FACTOR"/>
    <property type="match status" value="1"/>
</dbReference>
<dbReference type="GO" id="GO:0006352">
    <property type="term" value="P:DNA-templated transcription initiation"/>
    <property type="evidence" value="ECO:0007669"/>
    <property type="project" value="InterPro"/>
</dbReference>
<dbReference type="Pfam" id="PF08281">
    <property type="entry name" value="Sigma70_r4_2"/>
    <property type="match status" value="1"/>
</dbReference>